<dbReference type="AlphaFoldDB" id="A0A9P9YFK3"/>
<proteinExistence type="predicted"/>
<evidence type="ECO:0000313" key="2">
    <source>
        <dbReference type="Proteomes" id="UP001059596"/>
    </source>
</evidence>
<organism evidence="1 2">
    <name type="scientific">Drosophila gunungcola</name>
    <name type="common">fruit fly</name>
    <dbReference type="NCBI Taxonomy" id="103775"/>
    <lineage>
        <taxon>Eukaryota</taxon>
        <taxon>Metazoa</taxon>
        <taxon>Ecdysozoa</taxon>
        <taxon>Arthropoda</taxon>
        <taxon>Hexapoda</taxon>
        <taxon>Insecta</taxon>
        <taxon>Pterygota</taxon>
        <taxon>Neoptera</taxon>
        <taxon>Endopterygota</taxon>
        <taxon>Diptera</taxon>
        <taxon>Brachycera</taxon>
        <taxon>Muscomorpha</taxon>
        <taxon>Ephydroidea</taxon>
        <taxon>Drosophilidae</taxon>
        <taxon>Drosophila</taxon>
        <taxon>Sophophora</taxon>
    </lineage>
</organism>
<reference evidence="1" key="1">
    <citation type="journal article" date="2023" name="Genome Biol. Evol.">
        <title>Long-read-based Genome Assembly of Drosophila gunungcola Reveals Fewer Chemosensory Genes in Flower-breeding Species.</title>
        <authorList>
            <person name="Negi A."/>
            <person name="Liao B.Y."/>
            <person name="Yeh S.D."/>
        </authorList>
    </citation>
    <scope>NUCLEOTIDE SEQUENCE</scope>
    <source>
        <strain evidence="1">Sukarami</strain>
    </source>
</reference>
<keyword evidence="2" id="KW-1185">Reference proteome</keyword>
<gene>
    <name evidence="1" type="ORF">M5D96_011309</name>
</gene>
<dbReference type="Proteomes" id="UP001059596">
    <property type="component" value="Unassembled WGS sequence"/>
</dbReference>
<accession>A0A9P9YFK3</accession>
<name>A0A9P9YFK3_9MUSC</name>
<evidence type="ECO:0000313" key="1">
    <source>
        <dbReference type="EMBL" id="KAI8035878.1"/>
    </source>
</evidence>
<feature type="non-terminal residue" evidence="1">
    <location>
        <position position="1"/>
    </location>
</feature>
<dbReference type="EMBL" id="JAMKOV010000028">
    <property type="protein sequence ID" value="KAI8035878.1"/>
    <property type="molecule type" value="Genomic_DNA"/>
</dbReference>
<comment type="caution">
    <text evidence="1">The sequence shown here is derived from an EMBL/GenBank/DDBJ whole genome shotgun (WGS) entry which is preliminary data.</text>
</comment>
<sequence length="106" mass="11647">SCICKIHSQLLLSFGQALEIYGVFCISRAAIALKLLPPSAAGNCLSIYAMEVINLCPACLFIRRPALKAWSLCNRSCCQLAVALTQFLQSAQDGTLWPLPFRYFCS</sequence>
<protein>
    <submittedName>
        <fullName evidence="1">Uncharacterized protein</fullName>
    </submittedName>
</protein>